<organism evidence="3 4">
    <name type="scientific">Pogonomyrmex barbatus</name>
    <name type="common">red harvester ant</name>
    <dbReference type="NCBI Taxonomy" id="144034"/>
    <lineage>
        <taxon>Eukaryota</taxon>
        <taxon>Metazoa</taxon>
        <taxon>Ecdysozoa</taxon>
        <taxon>Arthropoda</taxon>
        <taxon>Hexapoda</taxon>
        <taxon>Insecta</taxon>
        <taxon>Pterygota</taxon>
        <taxon>Neoptera</taxon>
        <taxon>Endopterygota</taxon>
        <taxon>Hymenoptera</taxon>
        <taxon>Apocrita</taxon>
        <taxon>Aculeata</taxon>
        <taxon>Formicoidea</taxon>
        <taxon>Formicidae</taxon>
        <taxon>Myrmicinae</taxon>
        <taxon>Pogonomyrmex</taxon>
    </lineage>
</organism>
<reference evidence="4" key="1">
    <citation type="submission" date="2025-08" db="UniProtKB">
        <authorList>
            <consortium name="RefSeq"/>
        </authorList>
    </citation>
    <scope>IDENTIFICATION</scope>
</reference>
<gene>
    <name evidence="4" type="primary">LOC105428722</name>
</gene>
<keyword evidence="2" id="KW-0472">Membrane</keyword>
<dbReference type="RefSeq" id="XP_011639477.2">
    <property type="nucleotide sequence ID" value="XM_011641175.2"/>
</dbReference>
<dbReference type="GeneID" id="105428722"/>
<dbReference type="AlphaFoldDB" id="A0A6I9WET8"/>
<feature type="region of interest" description="Disordered" evidence="1">
    <location>
        <begin position="266"/>
        <end position="289"/>
    </location>
</feature>
<evidence type="ECO:0000256" key="1">
    <source>
        <dbReference type="SAM" id="MobiDB-lite"/>
    </source>
</evidence>
<keyword evidence="2" id="KW-1133">Transmembrane helix</keyword>
<proteinExistence type="predicted"/>
<keyword evidence="2" id="KW-0812">Transmembrane</keyword>
<dbReference type="KEGG" id="pbar:105428722"/>
<protein>
    <submittedName>
        <fullName evidence="4">Uncharacterized protein LOC105428722</fullName>
    </submittedName>
</protein>
<keyword evidence="3" id="KW-1185">Reference proteome</keyword>
<dbReference type="Proteomes" id="UP000504615">
    <property type="component" value="Unplaced"/>
</dbReference>
<evidence type="ECO:0000313" key="4">
    <source>
        <dbReference type="RefSeq" id="XP_011639477.2"/>
    </source>
</evidence>
<accession>A0A6I9WET8</accession>
<evidence type="ECO:0000256" key="2">
    <source>
        <dbReference type="SAM" id="Phobius"/>
    </source>
</evidence>
<feature type="transmembrane region" description="Helical" evidence="2">
    <location>
        <begin position="194"/>
        <end position="216"/>
    </location>
</feature>
<dbReference type="OrthoDB" id="47276at2759"/>
<name>A0A6I9WET8_9HYME</name>
<sequence length="289" mass="32732">MPSHIFDRWIVKADRNCTFIFKTSSGEGIFAVIQKMFFRRNGDQCLDYVRFKRSDGHHTAKFCGEIDRSWIMSLPISKDDLDADSFNYAEYDSVKKWKPWSIGDIAMIETEIFISKERVPSGQTLDLLIVYTPYKGCSHADPKQYRDVGFNNCIRKEYVCDEIYNCPFGVCSDEADCPVRQTERYSKNNTSTKITVAAVTTMVLCFILFIICLWVCKKSQKLCWSSDCAGPNVRSRPVSFPNTDGGPESNRTVSTAPMLEVAVSSPVADKDLPPSYDSLFPEQSNSARS</sequence>
<evidence type="ECO:0000313" key="3">
    <source>
        <dbReference type="Proteomes" id="UP000504615"/>
    </source>
</evidence>